<sequence length="145" mass="15504">MRLIVPAMLALVLAASATGVAVAKAPSSATVVVNHTWAANQNEGQKVLAWVSKHAPRFPPLSGASVVSVERIQHFPLTQRNTPTPPGGLPDSGYPGEVYSVENTLPDGTMQSWTFQWTEPSTGHGGHWVMTGYAYKKGDDPLNIQ</sequence>
<keyword evidence="1" id="KW-0732">Signal</keyword>
<protein>
    <recommendedName>
        <fullName evidence="4">Lipoprotein</fullName>
    </recommendedName>
</protein>
<gene>
    <name evidence="2" type="ORF">PDM29_08700</name>
</gene>
<name>A0ABY9YTV6_9GAMM</name>
<keyword evidence="3" id="KW-1185">Reference proteome</keyword>
<accession>A0ABY9YTV6</accession>
<proteinExistence type="predicted"/>
<evidence type="ECO:0000313" key="3">
    <source>
        <dbReference type="Proteomes" id="UP001302072"/>
    </source>
</evidence>
<feature type="signal peptide" evidence="1">
    <location>
        <begin position="1"/>
        <end position="23"/>
    </location>
</feature>
<feature type="chain" id="PRO_5046488144" description="Lipoprotein" evidence="1">
    <location>
        <begin position="24"/>
        <end position="145"/>
    </location>
</feature>
<evidence type="ECO:0000313" key="2">
    <source>
        <dbReference type="EMBL" id="WNH54341.1"/>
    </source>
</evidence>
<organism evidence="2 3">
    <name type="scientific">Stenotrophomonas oahuensis</name>
    <dbReference type="NCBI Taxonomy" id="3003271"/>
    <lineage>
        <taxon>Bacteria</taxon>
        <taxon>Pseudomonadati</taxon>
        <taxon>Pseudomonadota</taxon>
        <taxon>Gammaproteobacteria</taxon>
        <taxon>Lysobacterales</taxon>
        <taxon>Lysobacteraceae</taxon>
        <taxon>Stenotrophomonas</taxon>
    </lineage>
</organism>
<dbReference type="Proteomes" id="UP001302072">
    <property type="component" value="Chromosome"/>
</dbReference>
<dbReference type="EMBL" id="CP115541">
    <property type="protein sequence ID" value="WNH54341.1"/>
    <property type="molecule type" value="Genomic_DNA"/>
</dbReference>
<evidence type="ECO:0000256" key="1">
    <source>
        <dbReference type="SAM" id="SignalP"/>
    </source>
</evidence>
<reference evidence="2 3" key="1">
    <citation type="submission" date="2022-12" db="EMBL/GenBank/DDBJ databases">
        <title>Two new species, Stenotrophomonas aracearum and Stenotrophomonas oahuensis, isolated from Anthurium (Araceae family) in Hawaii.</title>
        <authorList>
            <person name="Chunag S.C."/>
            <person name="Dobhal S."/>
            <person name="Alvarez A."/>
            <person name="Arif M."/>
        </authorList>
    </citation>
    <scope>NUCLEOTIDE SEQUENCE [LARGE SCALE GENOMIC DNA]</scope>
    <source>
        <strain evidence="2 3">A5586</strain>
    </source>
</reference>
<evidence type="ECO:0008006" key="4">
    <source>
        <dbReference type="Google" id="ProtNLM"/>
    </source>
</evidence>
<dbReference type="RefSeq" id="WP_311193447.1">
    <property type="nucleotide sequence ID" value="NZ_CP115541.1"/>
</dbReference>